<feature type="region of interest" description="Disordered" evidence="1">
    <location>
        <begin position="1"/>
        <end position="50"/>
    </location>
</feature>
<comment type="caution">
    <text evidence="2">The sequence shown here is derived from an EMBL/GenBank/DDBJ whole genome shotgun (WGS) entry which is preliminary data.</text>
</comment>
<feature type="compositionally biased region" description="Polar residues" evidence="1">
    <location>
        <begin position="20"/>
        <end position="31"/>
    </location>
</feature>
<keyword evidence="3" id="KW-1185">Reference proteome</keyword>
<evidence type="ECO:0000313" key="3">
    <source>
        <dbReference type="Proteomes" id="UP000053573"/>
    </source>
</evidence>
<dbReference type="EMBL" id="LDEV01003123">
    <property type="protein sequence ID" value="KLJ06427.1"/>
    <property type="molecule type" value="Genomic_DNA"/>
</dbReference>
<accession>A0A0H1B609</accession>
<organism evidence="2 3">
    <name type="scientific">Blastomyces silverae</name>
    <dbReference type="NCBI Taxonomy" id="2060906"/>
    <lineage>
        <taxon>Eukaryota</taxon>
        <taxon>Fungi</taxon>
        <taxon>Dikarya</taxon>
        <taxon>Ascomycota</taxon>
        <taxon>Pezizomycotina</taxon>
        <taxon>Eurotiomycetes</taxon>
        <taxon>Eurotiomycetidae</taxon>
        <taxon>Onygenales</taxon>
        <taxon>Ajellomycetaceae</taxon>
        <taxon>Blastomyces</taxon>
    </lineage>
</organism>
<proteinExistence type="predicted"/>
<dbReference type="Proteomes" id="UP000053573">
    <property type="component" value="Unassembled WGS sequence"/>
</dbReference>
<dbReference type="AlphaFoldDB" id="A0A0H1B609"/>
<evidence type="ECO:0000313" key="2">
    <source>
        <dbReference type="EMBL" id="KLJ06427.1"/>
    </source>
</evidence>
<evidence type="ECO:0000256" key="1">
    <source>
        <dbReference type="SAM" id="MobiDB-lite"/>
    </source>
</evidence>
<sequence length="72" mass="8112">MKRLAGPCPSHARVPDAPNPWTNSRRQQTLCMSRPPSTTPPKIPRRIWRSSSKRFMSPVSLSDTLPISLRSS</sequence>
<reference evidence="3" key="1">
    <citation type="journal article" date="2015" name="PLoS Genet.">
        <title>The dynamic genome and transcriptome of the human fungal pathogen Blastomyces and close relative Emmonsia.</title>
        <authorList>
            <person name="Munoz J.F."/>
            <person name="Gauthier G.M."/>
            <person name="Desjardins C.A."/>
            <person name="Gallo J.E."/>
            <person name="Holder J."/>
            <person name="Sullivan T.D."/>
            <person name="Marty A.J."/>
            <person name="Carmen J.C."/>
            <person name="Chen Z."/>
            <person name="Ding L."/>
            <person name="Gujja S."/>
            <person name="Magrini V."/>
            <person name="Misas E."/>
            <person name="Mitreva M."/>
            <person name="Priest M."/>
            <person name="Saif S."/>
            <person name="Whiston E.A."/>
            <person name="Young S."/>
            <person name="Zeng Q."/>
            <person name="Goldman W.E."/>
            <person name="Mardis E.R."/>
            <person name="Taylor J.W."/>
            <person name="McEwen J.G."/>
            <person name="Clay O.K."/>
            <person name="Klein B.S."/>
            <person name="Cuomo C.A."/>
        </authorList>
    </citation>
    <scope>NUCLEOTIDE SEQUENCE [LARGE SCALE GENOMIC DNA]</scope>
    <source>
        <strain evidence="3">UAMH 139</strain>
    </source>
</reference>
<protein>
    <submittedName>
        <fullName evidence="2">Uncharacterized protein</fullName>
    </submittedName>
</protein>
<gene>
    <name evidence="2" type="ORF">EMPG_10168</name>
</gene>
<name>A0A0H1B609_9EURO</name>